<reference evidence="1" key="1">
    <citation type="submission" date="2025-08" db="UniProtKB">
        <authorList>
            <consortium name="Ensembl"/>
        </authorList>
    </citation>
    <scope>IDENTIFICATION</scope>
</reference>
<sequence length="607" mass="67360">MHRQQSLFDYWTQENNDLVKICKKHEGQKAVGPHLTSDFQKLLRKIQGVPPETDHAQLELSVVYNACICFIAQSQFTEAELLLKQAAERTLQMKGESLCQLDAPIVWMTAVKSVKNTALHRFLLFLPCLQWAIWLATCQLKPIEDFQETSLFEAIIGGVGGEFGEHAKEKFRIVPTLVMDPKRLVELLQICSVIAQGAEKLNEGRGSEALPRLQAASKLPAPKALVAYTHLLSGSCLTHMNCPQMALQCYKKALETDAQCVYALHQSSRIYSELGNAQAEIQALHILHLTLLLPSSAEPSTAGVHLLSPFLLLASQSLKNLLSVPSPLSVLHKLALKCILNIRVPEGVKHYLDLLAALHSEDHHGVKVHSEFSTLPRLPKLYLEAAVALLMAQRPADSMALCTEVIETTLELLPEKLVIEEPEEGSEALTQGMREEGEGTLAVFLWAAAAYLLQGHCYSQLKDWKQAVTHYTRCVNMLVKVHFKRKDVQTEVSKAGRHLSQTADLHILQRLKGLSLAGRGISFSQMDHLKEALRDLQLSLQAVPEGIGAGLWCGEVLWRLDRKREAAARSDVSLPTVGLPLYAQEPSFGPSLDPTELRHRIQKLGPV</sequence>
<dbReference type="STRING" id="30732.ENSOMEP00000023967"/>
<dbReference type="Gene3D" id="1.25.40.10">
    <property type="entry name" value="Tetratricopeptide repeat domain"/>
    <property type="match status" value="2"/>
</dbReference>
<dbReference type="PaxDb" id="30732-ENSOMEP00000023967"/>
<dbReference type="SUPFAM" id="SSF48452">
    <property type="entry name" value="TPR-like"/>
    <property type="match status" value="1"/>
</dbReference>
<dbReference type="SMART" id="SM00028">
    <property type="entry name" value="TPR"/>
    <property type="match status" value="3"/>
</dbReference>
<dbReference type="PANTHER" id="PTHR15254:SF2">
    <property type="entry name" value="FANCONI ANEMIA GROUP G PROTEIN"/>
    <property type="match status" value="1"/>
</dbReference>
<reference evidence="1" key="2">
    <citation type="submission" date="2025-09" db="UniProtKB">
        <authorList>
            <consortium name="Ensembl"/>
        </authorList>
    </citation>
    <scope>IDENTIFICATION</scope>
</reference>
<dbReference type="Ensembl" id="ENSOMET00000010863.1">
    <property type="protein sequence ID" value="ENSOMEP00000023967.1"/>
    <property type="gene ID" value="ENSOMEG00000004352.1"/>
</dbReference>
<evidence type="ECO:0000313" key="1">
    <source>
        <dbReference type="Ensembl" id="ENSOMEP00000023967.1"/>
    </source>
</evidence>
<proteinExistence type="predicted"/>
<dbReference type="InterPro" id="IPR011990">
    <property type="entry name" value="TPR-like_helical_dom_sf"/>
</dbReference>
<gene>
    <name evidence="1" type="primary">FANCG</name>
</gene>
<dbReference type="AlphaFoldDB" id="A0A3B3D1G7"/>
<keyword evidence="2" id="KW-1185">Reference proteome</keyword>
<dbReference type="Pfam" id="PF13181">
    <property type="entry name" value="TPR_8"/>
    <property type="match status" value="1"/>
</dbReference>
<dbReference type="InterPro" id="IPR019734">
    <property type="entry name" value="TPR_rpt"/>
</dbReference>
<protein>
    <submittedName>
        <fullName evidence="1">FA complementation group G</fullName>
    </submittedName>
</protein>
<dbReference type="GO" id="GO:0036297">
    <property type="term" value="P:interstrand cross-link repair"/>
    <property type="evidence" value="ECO:0007669"/>
    <property type="project" value="InterPro"/>
</dbReference>
<dbReference type="PANTHER" id="PTHR15254">
    <property type="entry name" value="FANCONI ANEMIA GROUP G PROTEIN FAMILY MEMBER"/>
    <property type="match status" value="1"/>
</dbReference>
<organism evidence="1 2">
    <name type="scientific">Oryzias melastigma</name>
    <name type="common">Marine medaka</name>
    <dbReference type="NCBI Taxonomy" id="30732"/>
    <lineage>
        <taxon>Eukaryota</taxon>
        <taxon>Metazoa</taxon>
        <taxon>Chordata</taxon>
        <taxon>Craniata</taxon>
        <taxon>Vertebrata</taxon>
        <taxon>Euteleostomi</taxon>
        <taxon>Actinopterygii</taxon>
        <taxon>Neopterygii</taxon>
        <taxon>Teleostei</taxon>
        <taxon>Neoteleostei</taxon>
        <taxon>Acanthomorphata</taxon>
        <taxon>Ovalentaria</taxon>
        <taxon>Atherinomorphae</taxon>
        <taxon>Beloniformes</taxon>
        <taxon>Adrianichthyidae</taxon>
        <taxon>Oryziinae</taxon>
        <taxon>Oryzias</taxon>
    </lineage>
</organism>
<dbReference type="Proteomes" id="UP000261560">
    <property type="component" value="Unplaced"/>
</dbReference>
<dbReference type="GeneTree" id="ENSGT00390000007195"/>
<name>A0A3B3D1G7_ORYME</name>
<dbReference type="InterPro" id="IPR039684">
    <property type="entry name" value="FANCG"/>
</dbReference>
<evidence type="ECO:0000313" key="2">
    <source>
        <dbReference type="Proteomes" id="UP000261560"/>
    </source>
</evidence>
<accession>A0A3B3D1G7</accession>
<dbReference type="GO" id="GO:0043240">
    <property type="term" value="C:Fanconi anaemia nuclear complex"/>
    <property type="evidence" value="ECO:0007669"/>
    <property type="project" value="InterPro"/>
</dbReference>